<proteinExistence type="inferred from homology"/>
<evidence type="ECO:0000256" key="5">
    <source>
        <dbReference type="RuleBase" id="RU363032"/>
    </source>
</evidence>
<evidence type="ECO:0000256" key="3">
    <source>
        <dbReference type="ARBA" id="ARBA00022989"/>
    </source>
</evidence>
<dbReference type="GO" id="GO:0055085">
    <property type="term" value="P:transmembrane transport"/>
    <property type="evidence" value="ECO:0007669"/>
    <property type="project" value="InterPro"/>
</dbReference>
<evidence type="ECO:0000313" key="8">
    <source>
        <dbReference type="Proteomes" id="UP000267654"/>
    </source>
</evidence>
<dbReference type="InterPro" id="IPR000515">
    <property type="entry name" value="MetI-like"/>
</dbReference>
<comment type="similarity">
    <text evidence="5">Belongs to the binding-protein-dependent transport system permease family.</text>
</comment>
<feature type="transmembrane region" description="Helical" evidence="5">
    <location>
        <begin position="266"/>
        <end position="285"/>
    </location>
</feature>
<dbReference type="CDD" id="cd06261">
    <property type="entry name" value="TM_PBP2"/>
    <property type="match status" value="1"/>
</dbReference>
<dbReference type="SUPFAM" id="SSF161098">
    <property type="entry name" value="MetI-like"/>
    <property type="match status" value="1"/>
</dbReference>
<evidence type="ECO:0000256" key="2">
    <source>
        <dbReference type="ARBA" id="ARBA00022692"/>
    </source>
</evidence>
<accession>A0A662DI08</accession>
<evidence type="ECO:0000256" key="1">
    <source>
        <dbReference type="ARBA" id="ARBA00004141"/>
    </source>
</evidence>
<organism evidence="7 8">
    <name type="scientific">Aerophobetes bacterium</name>
    <dbReference type="NCBI Taxonomy" id="2030807"/>
    <lineage>
        <taxon>Bacteria</taxon>
        <taxon>Candidatus Aerophobota</taxon>
    </lineage>
</organism>
<keyword evidence="4 5" id="KW-0472">Membrane</keyword>
<dbReference type="Gene3D" id="1.10.3720.10">
    <property type="entry name" value="MetI-like"/>
    <property type="match status" value="1"/>
</dbReference>
<name>A0A662DI08_UNCAE</name>
<feature type="transmembrane region" description="Helical" evidence="5">
    <location>
        <begin position="12"/>
        <end position="32"/>
    </location>
</feature>
<keyword evidence="5" id="KW-0813">Transport</keyword>
<comment type="caution">
    <text evidence="7">The sequence shown here is derived from an EMBL/GenBank/DDBJ whole genome shotgun (WGS) entry which is preliminary data.</text>
</comment>
<gene>
    <name evidence="7" type="ORF">DRI96_01345</name>
</gene>
<evidence type="ECO:0000259" key="6">
    <source>
        <dbReference type="PROSITE" id="PS50928"/>
    </source>
</evidence>
<dbReference type="AlphaFoldDB" id="A0A662DI08"/>
<feature type="transmembrane region" description="Helical" evidence="5">
    <location>
        <begin position="161"/>
        <end position="179"/>
    </location>
</feature>
<dbReference type="Proteomes" id="UP000267654">
    <property type="component" value="Unassembled WGS sequence"/>
</dbReference>
<dbReference type="InterPro" id="IPR035906">
    <property type="entry name" value="MetI-like_sf"/>
</dbReference>
<dbReference type="PANTHER" id="PTHR43759:SF1">
    <property type="entry name" value="GLUCOSE IMPORT SYSTEM PERMEASE PROTEIN GLCT"/>
    <property type="match status" value="1"/>
</dbReference>
<dbReference type="InterPro" id="IPR052730">
    <property type="entry name" value="Sugar_ABC_transporter"/>
</dbReference>
<keyword evidence="3 5" id="KW-1133">Transmembrane helix</keyword>
<dbReference type="PROSITE" id="PS50928">
    <property type="entry name" value="ABC_TM1"/>
    <property type="match status" value="1"/>
</dbReference>
<keyword evidence="2 5" id="KW-0812">Transmembrane</keyword>
<dbReference type="GO" id="GO:0005886">
    <property type="term" value="C:plasma membrane"/>
    <property type="evidence" value="ECO:0007669"/>
    <property type="project" value="UniProtKB-SubCell"/>
</dbReference>
<protein>
    <submittedName>
        <fullName evidence="7">Sugar ABC transporter permease</fullName>
    </submittedName>
</protein>
<dbReference type="PANTHER" id="PTHR43759">
    <property type="entry name" value="TREHALOSE TRANSPORT SYSTEM PERMEASE PROTEIN SUGA"/>
    <property type="match status" value="1"/>
</dbReference>
<comment type="subcellular location">
    <subcellularLocation>
        <location evidence="5">Cell membrane</location>
        <topology evidence="5">Multi-pass membrane protein</topology>
    </subcellularLocation>
    <subcellularLocation>
        <location evidence="1">Membrane</location>
        <topology evidence="1">Multi-pass membrane protein</topology>
    </subcellularLocation>
</comment>
<feature type="transmembrane region" description="Helical" evidence="5">
    <location>
        <begin position="67"/>
        <end position="92"/>
    </location>
</feature>
<dbReference type="Pfam" id="PF00528">
    <property type="entry name" value="BPD_transp_1"/>
    <property type="match status" value="1"/>
</dbReference>
<feature type="domain" description="ABC transmembrane type-1" evidence="6">
    <location>
        <begin position="67"/>
        <end position="278"/>
    </location>
</feature>
<dbReference type="EMBL" id="QMQB01000034">
    <property type="protein sequence ID" value="RLE14518.1"/>
    <property type="molecule type" value="Genomic_DNA"/>
</dbReference>
<evidence type="ECO:0000313" key="7">
    <source>
        <dbReference type="EMBL" id="RLE14518.1"/>
    </source>
</evidence>
<sequence length="292" mass="33001">MRTSQYKAWGLLAPTLVILFFIGLVPFFYVIYLSLFKYNIWSVRGMVFAGVDNFRKLMFDSSFMHSLGIGLTFVVITCSIETLLGLVIAIFLTNEFVGKGVFRTILTLPLAIAPITIGSIWVLMTNPDIGPLPYILHKFGIDYNIGVNAKQAFFTVVFMDIWHWTPFVTLTLLAGLTSFPKEPFEAAKVDGANKWQTLRYITLPLLTPVILTMLFIRIMDTFRIFDEVWMLTGGGPGTATRFVSIDVVRRVLVSTDYGYGSSMSVFLLYLTIVMCWLLLNIISIARREVHEG</sequence>
<feature type="transmembrane region" description="Helical" evidence="5">
    <location>
        <begin position="200"/>
        <end position="219"/>
    </location>
</feature>
<feature type="transmembrane region" description="Helical" evidence="5">
    <location>
        <begin position="104"/>
        <end position="124"/>
    </location>
</feature>
<reference evidence="7 8" key="1">
    <citation type="submission" date="2018-06" db="EMBL/GenBank/DDBJ databases">
        <title>Extensive metabolic versatility and redundancy in microbially diverse, dynamic hydrothermal sediments.</title>
        <authorList>
            <person name="Dombrowski N."/>
            <person name="Teske A."/>
            <person name="Baker B.J."/>
        </authorList>
    </citation>
    <scope>NUCLEOTIDE SEQUENCE [LARGE SCALE GENOMIC DNA]</scope>
    <source>
        <strain evidence="7">B19_G9</strain>
    </source>
</reference>
<evidence type="ECO:0000256" key="4">
    <source>
        <dbReference type="ARBA" id="ARBA00023136"/>
    </source>
</evidence>